<evidence type="ECO:0000313" key="3">
    <source>
        <dbReference type="EMBL" id="VFK68872.1"/>
    </source>
</evidence>
<keyword evidence="1" id="KW-0732">Signal</keyword>
<feature type="signal peptide" evidence="1">
    <location>
        <begin position="1"/>
        <end position="26"/>
    </location>
</feature>
<dbReference type="Pfam" id="PF12275">
    <property type="entry name" value="DUF3616"/>
    <property type="match status" value="1"/>
</dbReference>
<evidence type="ECO:0000313" key="4">
    <source>
        <dbReference type="EMBL" id="VFK73719.1"/>
    </source>
</evidence>
<feature type="chain" id="PRO_5036113641" description="DUF3616 domain-containing protein" evidence="1">
    <location>
        <begin position="27"/>
        <end position="375"/>
    </location>
</feature>
<reference evidence="4" key="1">
    <citation type="submission" date="2019-02" db="EMBL/GenBank/DDBJ databases">
        <authorList>
            <person name="Gruber-Vodicka R. H."/>
            <person name="Seah K. B. B."/>
        </authorList>
    </citation>
    <scope>NUCLEOTIDE SEQUENCE</scope>
    <source>
        <strain evidence="4">BECK_BY19</strain>
        <strain evidence="3">BECK_BY8</strain>
    </source>
</reference>
<feature type="domain" description="DUF3616" evidence="2">
    <location>
        <begin position="205"/>
        <end position="286"/>
    </location>
</feature>
<dbReference type="EMBL" id="CAADFZ010000280">
    <property type="protein sequence ID" value="VFK68872.1"/>
    <property type="molecule type" value="Genomic_DNA"/>
</dbReference>
<name>A0A451B610_9GAMM</name>
<evidence type="ECO:0000256" key="1">
    <source>
        <dbReference type="SAM" id="SignalP"/>
    </source>
</evidence>
<sequence length="375" mass="41877">MIKTFLKFLSVIGLVFALHLPATGQATDLDILIATELSGSAAVEGGLLIAEDELVGTVLFLLDKPTKICKNLKKDHCVIPLKIERKRKKVDHAKGRYKLMPIQDFEGIASDGGKDVFFIGSHNPKYHEEDDENYRRFGREFLILARLEKDKKKEEWELKLRGEYHGLLKALEAPFEEIGLDLFPNGKSGCSGDKKGKTLHPDIKLNIEGLAYHDDNLYIGFRAPLVPKTDKAIIAVIDAKAPFEKRKNPCKKDPKVKLMQVDLGGAGIRSLDWDSKKEKLLILSGVSDASEKAEDSTIPKLWEYEPSNGAPKEVCSFTKKPNQTPEGVSRWKDKMVMVFDDEGEKPSAKIRYLIEPTENGKACAFEPKQKEASGA</sequence>
<evidence type="ECO:0000259" key="2">
    <source>
        <dbReference type="Pfam" id="PF12275"/>
    </source>
</evidence>
<gene>
    <name evidence="3" type="ORF">BECKUNK1418G_GA0071005_12802</name>
    <name evidence="4" type="ORF">BECKUNK1418H_GA0071006_12612</name>
</gene>
<protein>
    <recommendedName>
        <fullName evidence="2">DUF3616 domain-containing protein</fullName>
    </recommendedName>
</protein>
<proteinExistence type="predicted"/>
<accession>A0A451B610</accession>
<dbReference type="EMBL" id="CAADGD010000261">
    <property type="protein sequence ID" value="VFK73719.1"/>
    <property type="molecule type" value="Genomic_DNA"/>
</dbReference>
<dbReference type="AlphaFoldDB" id="A0A451B610"/>
<dbReference type="InterPro" id="IPR022060">
    <property type="entry name" value="DUF3616"/>
</dbReference>
<organism evidence="4">
    <name type="scientific">Candidatus Kentrum sp. UNK</name>
    <dbReference type="NCBI Taxonomy" id="2126344"/>
    <lineage>
        <taxon>Bacteria</taxon>
        <taxon>Pseudomonadati</taxon>
        <taxon>Pseudomonadota</taxon>
        <taxon>Gammaproteobacteria</taxon>
        <taxon>Candidatus Kentrum</taxon>
    </lineage>
</organism>